<name>A0A1D9Q0B6_SCLS1</name>
<sequence>MAGYLCSYTNPTEDKNCLRCGAVKAGEFVKQPVTITFGDDECQIPTIFFKAQISRKDKEGHKAKPSCMKVEIEFFHVKFLVVLFKDCGKPVRVSVVRKDASSNLKDSIKSVELELPL</sequence>
<dbReference type="OrthoDB" id="10439776at2759"/>
<dbReference type="RefSeq" id="XP_001585816.1">
    <property type="nucleotide sequence ID" value="XM_001585766.1"/>
</dbReference>
<dbReference type="AlphaFoldDB" id="A0A1D9Q0B6"/>
<reference evidence="2" key="1">
    <citation type="journal article" date="2017" name="Genome Biol. Evol.">
        <title>The complete genome sequence of the phytopathogenic fungus Sclerotinia sclerotiorum reveals insights into the genome architecture of broad host range pathogens.</title>
        <authorList>
            <person name="Derbyshire M."/>
            <person name="Denton-Giles M."/>
            <person name="Hegedus D."/>
            <person name="Seifbarghy S."/>
            <person name="Rollins J."/>
            <person name="van Kan J."/>
            <person name="Seidl M.F."/>
            <person name="Faino L."/>
            <person name="Mbengue M."/>
            <person name="Navaud O."/>
            <person name="Raffaele S."/>
            <person name="Hammond-Kosack K."/>
            <person name="Heard S."/>
            <person name="Oliver R."/>
        </authorList>
    </citation>
    <scope>NUCLEOTIDE SEQUENCE [LARGE SCALE GENOMIC DNA]</scope>
    <source>
        <strain evidence="2">ATCC 18683 / 1980 / Ss-1</strain>
    </source>
</reference>
<dbReference type="EMBL" id="CP017816">
    <property type="protein sequence ID" value="APA08391.1"/>
    <property type="molecule type" value="Genomic_DNA"/>
</dbReference>
<evidence type="ECO:0000313" key="2">
    <source>
        <dbReference type="Proteomes" id="UP000177798"/>
    </source>
</evidence>
<accession>A0A1D9Q0B6</accession>
<gene>
    <name evidence="1" type="ORF">sscle_03g031610</name>
</gene>
<evidence type="ECO:0000313" key="1">
    <source>
        <dbReference type="EMBL" id="APA08391.1"/>
    </source>
</evidence>
<organism evidence="1 2">
    <name type="scientific">Sclerotinia sclerotiorum (strain ATCC 18683 / 1980 / Ss-1)</name>
    <name type="common">White mold</name>
    <name type="synonym">Whetzelinia sclerotiorum</name>
    <dbReference type="NCBI Taxonomy" id="665079"/>
    <lineage>
        <taxon>Eukaryota</taxon>
        <taxon>Fungi</taxon>
        <taxon>Dikarya</taxon>
        <taxon>Ascomycota</taxon>
        <taxon>Pezizomycotina</taxon>
        <taxon>Leotiomycetes</taxon>
        <taxon>Helotiales</taxon>
        <taxon>Sclerotiniaceae</taxon>
        <taxon>Sclerotinia</taxon>
    </lineage>
</organism>
<dbReference type="KEGG" id="ssl:SS1G_13333"/>
<proteinExistence type="predicted"/>
<dbReference type="Proteomes" id="UP000177798">
    <property type="component" value="Chromosome 3"/>
</dbReference>
<dbReference type="VEuPathDB" id="FungiDB:sscle_03g031610"/>
<protein>
    <submittedName>
        <fullName evidence="1">Uncharacterized protein</fullName>
    </submittedName>
</protein>